<comment type="cofactor">
    <cofactor evidence="2">
        <name>Zn(2+)</name>
        <dbReference type="ChEBI" id="CHEBI:29105"/>
    </cofactor>
</comment>
<dbReference type="GO" id="GO:1901135">
    <property type="term" value="P:carbohydrate derivative metabolic process"/>
    <property type="evidence" value="ECO:0007669"/>
    <property type="project" value="UniProtKB-ARBA"/>
</dbReference>
<keyword evidence="7" id="KW-0408">Iron</keyword>
<keyword evidence="6" id="KW-0862">Zinc</keyword>
<evidence type="ECO:0000256" key="7">
    <source>
        <dbReference type="ARBA" id="ARBA00023004"/>
    </source>
</evidence>
<dbReference type="GO" id="GO:0006163">
    <property type="term" value="P:purine nucleotide metabolic process"/>
    <property type="evidence" value="ECO:0007669"/>
    <property type="project" value="UniProtKB-ARBA"/>
</dbReference>
<dbReference type="PROSITE" id="PS01086">
    <property type="entry name" value="RIBUL_P_3_EPIMER_2"/>
    <property type="match status" value="1"/>
</dbReference>
<dbReference type="FunFam" id="3.20.20.70:FF:000191">
    <property type="entry name" value="ribulose-phosphate 3-epimerase isoform X2"/>
    <property type="match status" value="1"/>
</dbReference>
<evidence type="ECO:0000313" key="11">
    <source>
        <dbReference type="EMBL" id="QJA05061.1"/>
    </source>
</evidence>
<dbReference type="InterPro" id="IPR013785">
    <property type="entry name" value="Aldolase_TIM"/>
</dbReference>
<evidence type="ECO:0000256" key="3">
    <source>
        <dbReference type="ARBA" id="ARBA00001954"/>
    </source>
</evidence>
<evidence type="ECO:0000256" key="8">
    <source>
        <dbReference type="ARBA" id="ARBA00023211"/>
    </source>
</evidence>
<dbReference type="InterPro" id="IPR011060">
    <property type="entry name" value="RibuloseP-bd_barrel"/>
</dbReference>
<dbReference type="GO" id="GO:0046496">
    <property type="term" value="P:nicotinamide nucleotide metabolic process"/>
    <property type="evidence" value="ECO:0007669"/>
    <property type="project" value="UniProtKB-ARBA"/>
</dbReference>
<dbReference type="Proteomes" id="UP000503330">
    <property type="component" value="Chromosome"/>
</dbReference>
<evidence type="ECO:0000256" key="9">
    <source>
        <dbReference type="ARBA" id="ARBA00023235"/>
    </source>
</evidence>
<dbReference type="NCBIfam" id="NF004076">
    <property type="entry name" value="PRK05581.1-4"/>
    <property type="match status" value="1"/>
</dbReference>
<evidence type="ECO:0000256" key="6">
    <source>
        <dbReference type="ARBA" id="ARBA00022833"/>
    </source>
</evidence>
<dbReference type="GO" id="GO:0046872">
    <property type="term" value="F:metal ion binding"/>
    <property type="evidence" value="ECO:0007669"/>
    <property type="project" value="UniProtKB-KW"/>
</dbReference>
<protein>
    <submittedName>
        <fullName evidence="11">Ribulose-phosphate 3-epimerase</fullName>
    </submittedName>
</protein>
<dbReference type="AlphaFoldDB" id="A0AAP9MJZ3"/>
<reference evidence="11 12" key="1">
    <citation type="submission" date="2020-02" db="EMBL/GenBank/DDBJ databases">
        <authorList>
            <person name="Kociolek L.K."/>
            <person name="Ozer E.A."/>
        </authorList>
    </citation>
    <scope>NUCLEOTIDE SEQUENCE [LARGE SCALE GENOMIC DNA]</scope>
    <source>
        <strain evidence="11 12">ATCC 14501</strain>
    </source>
</reference>
<gene>
    <name evidence="11" type="ORF">G4D54_22765</name>
</gene>
<keyword evidence="8" id="KW-0464">Manganese</keyword>
<keyword evidence="5" id="KW-0479">Metal-binding</keyword>
<keyword evidence="9" id="KW-0413">Isomerase</keyword>
<evidence type="ECO:0000256" key="10">
    <source>
        <dbReference type="ARBA" id="ARBA00023277"/>
    </source>
</evidence>
<comment type="cofactor">
    <cofactor evidence="3">
        <name>Fe(2+)</name>
        <dbReference type="ChEBI" id="CHEBI:29033"/>
    </cofactor>
</comment>
<dbReference type="GO" id="GO:0006091">
    <property type="term" value="P:generation of precursor metabolites and energy"/>
    <property type="evidence" value="ECO:0007669"/>
    <property type="project" value="UniProtKB-ARBA"/>
</dbReference>
<dbReference type="Gene3D" id="3.20.20.70">
    <property type="entry name" value="Aldolase class I"/>
    <property type="match status" value="1"/>
</dbReference>
<proteinExistence type="predicted"/>
<dbReference type="GO" id="GO:0005975">
    <property type="term" value="P:carbohydrate metabolic process"/>
    <property type="evidence" value="ECO:0007669"/>
    <property type="project" value="InterPro"/>
</dbReference>
<evidence type="ECO:0000313" key="12">
    <source>
        <dbReference type="Proteomes" id="UP000503330"/>
    </source>
</evidence>
<comment type="cofactor">
    <cofactor evidence="1">
        <name>Mn(2+)</name>
        <dbReference type="ChEBI" id="CHEBI:29035"/>
    </cofactor>
</comment>
<dbReference type="GO" id="GO:0016857">
    <property type="term" value="F:racemase and epimerase activity, acting on carbohydrates and derivatives"/>
    <property type="evidence" value="ECO:0007669"/>
    <property type="project" value="InterPro"/>
</dbReference>
<accession>A0AAP9MJZ3</accession>
<organism evidence="11 12">
    <name type="scientific">Clostridium innocuum</name>
    <dbReference type="NCBI Taxonomy" id="1522"/>
    <lineage>
        <taxon>Bacteria</taxon>
        <taxon>Bacillati</taxon>
        <taxon>Bacillota</taxon>
        <taxon>Clostridia</taxon>
        <taxon>Eubacteriales</taxon>
        <taxon>Clostridiaceae</taxon>
        <taxon>Clostridium</taxon>
    </lineage>
</organism>
<dbReference type="SUPFAM" id="SSF51366">
    <property type="entry name" value="Ribulose-phoshate binding barrel"/>
    <property type="match status" value="1"/>
</dbReference>
<name>A0AAP9MJZ3_CLOIN</name>
<dbReference type="EMBL" id="CP048838">
    <property type="protein sequence ID" value="QJA05061.1"/>
    <property type="molecule type" value="Genomic_DNA"/>
</dbReference>
<dbReference type="GeneID" id="61928424"/>
<evidence type="ECO:0000256" key="5">
    <source>
        <dbReference type="ARBA" id="ARBA00022723"/>
    </source>
</evidence>
<dbReference type="RefSeq" id="WP_002606613.1">
    <property type="nucleotide sequence ID" value="NZ_BAAACC010000014.1"/>
</dbReference>
<keyword evidence="10" id="KW-0119">Carbohydrate metabolism</keyword>
<dbReference type="CDD" id="cd00429">
    <property type="entry name" value="RPE"/>
    <property type="match status" value="1"/>
</dbReference>
<evidence type="ECO:0000256" key="1">
    <source>
        <dbReference type="ARBA" id="ARBA00001936"/>
    </source>
</evidence>
<evidence type="ECO:0000256" key="4">
    <source>
        <dbReference type="ARBA" id="ARBA00011738"/>
    </source>
</evidence>
<sequence>MNIKVSPSIMCCRIEEYKPYLKLFENVQLDSVHFDIMDGTYVKNVMLGTPVYKDIKRLCSLPVDVHIMSFRPEEYMEYYDIQPGDRISFHPETTAQPYKLLQTIREKGCKAGLVLNPGTPIAYLEECIDLIDYVTLMTVNPGFAGQKMVPDAPQKIHRVRKLLDAYGKDIDIVVDGNTTMENSKIMRDAGANAFVVGTSSIIRGLDTFEDMYKAYVQALEE</sequence>
<dbReference type="PANTHER" id="PTHR11749">
    <property type="entry name" value="RIBULOSE-5-PHOSPHATE-3-EPIMERASE"/>
    <property type="match status" value="1"/>
</dbReference>
<comment type="subunit">
    <text evidence="4">Homodimer.</text>
</comment>
<evidence type="ECO:0000256" key="2">
    <source>
        <dbReference type="ARBA" id="ARBA00001947"/>
    </source>
</evidence>
<dbReference type="InterPro" id="IPR000056">
    <property type="entry name" value="Ribul_P_3_epim-like"/>
</dbReference>
<dbReference type="Pfam" id="PF00834">
    <property type="entry name" value="Ribul_P_3_epim"/>
    <property type="match status" value="1"/>
</dbReference>